<proteinExistence type="predicted"/>
<name>A0ABT5FIK6_9GAMM</name>
<organism evidence="1 2">
    <name type="scientific">Psychrosphaera algicola</name>
    <dbReference type="NCBI Taxonomy" id="3023714"/>
    <lineage>
        <taxon>Bacteria</taxon>
        <taxon>Pseudomonadati</taxon>
        <taxon>Pseudomonadota</taxon>
        <taxon>Gammaproteobacteria</taxon>
        <taxon>Alteromonadales</taxon>
        <taxon>Pseudoalteromonadaceae</taxon>
        <taxon>Psychrosphaera</taxon>
    </lineage>
</organism>
<keyword evidence="2" id="KW-1185">Reference proteome</keyword>
<dbReference type="Proteomes" id="UP001528411">
    <property type="component" value="Unassembled WGS sequence"/>
</dbReference>
<dbReference type="RefSeq" id="WP_272182079.1">
    <property type="nucleotide sequence ID" value="NZ_JAQOMS010000002.1"/>
</dbReference>
<comment type="caution">
    <text evidence="1">The sequence shown here is derived from an EMBL/GenBank/DDBJ whole genome shotgun (WGS) entry which is preliminary data.</text>
</comment>
<evidence type="ECO:0000313" key="1">
    <source>
        <dbReference type="EMBL" id="MDC2891035.1"/>
    </source>
</evidence>
<gene>
    <name evidence="1" type="ORF">PN838_22760</name>
</gene>
<sequence>MESTIEPSFVSENAKTAETKEKYVSQYELIKQWRVNLTYLKKDKGFKVPKELDKSDKKVNTALDAIAYLEQKIHY</sequence>
<protein>
    <submittedName>
        <fullName evidence="1">Uncharacterized protein</fullName>
    </submittedName>
</protein>
<dbReference type="EMBL" id="JAQOMS010000002">
    <property type="protein sequence ID" value="MDC2891035.1"/>
    <property type="molecule type" value="Genomic_DNA"/>
</dbReference>
<accession>A0ABT5FIK6</accession>
<reference evidence="1 2" key="1">
    <citation type="submission" date="2023-01" db="EMBL/GenBank/DDBJ databases">
        <title>Psychrosphaera sp. nov., isolated from marine algae.</title>
        <authorList>
            <person name="Bayburt H."/>
            <person name="Choi B.J."/>
            <person name="Kim J.M."/>
            <person name="Choi D.G."/>
            <person name="Jeon C.O."/>
        </authorList>
    </citation>
    <scope>NUCLEOTIDE SEQUENCE [LARGE SCALE GENOMIC DNA]</scope>
    <source>
        <strain evidence="1 2">G1-22</strain>
    </source>
</reference>
<evidence type="ECO:0000313" key="2">
    <source>
        <dbReference type="Proteomes" id="UP001528411"/>
    </source>
</evidence>